<accession>A0A1Y1ZY68</accession>
<evidence type="ECO:0000256" key="1">
    <source>
        <dbReference type="SAM" id="MobiDB-lite"/>
    </source>
</evidence>
<feature type="compositionally biased region" description="Basic and acidic residues" evidence="1">
    <location>
        <begin position="74"/>
        <end position="83"/>
    </location>
</feature>
<feature type="region of interest" description="Disordered" evidence="1">
    <location>
        <begin position="1"/>
        <end position="96"/>
    </location>
</feature>
<name>A0A1Y1ZY68_9PLEO</name>
<reference evidence="2 3" key="1">
    <citation type="submission" date="2016-07" db="EMBL/GenBank/DDBJ databases">
        <title>Pervasive Adenine N6-methylation of Active Genes in Fungi.</title>
        <authorList>
            <consortium name="DOE Joint Genome Institute"/>
            <person name="Mondo S.J."/>
            <person name="Dannebaum R.O."/>
            <person name="Kuo R.C."/>
            <person name="Labutti K."/>
            <person name="Haridas S."/>
            <person name="Kuo A."/>
            <person name="Salamov A."/>
            <person name="Ahrendt S.R."/>
            <person name="Lipzen A."/>
            <person name="Sullivan W."/>
            <person name="Andreopoulos W.B."/>
            <person name="Clum A."/>
            <person name="Lindquist E."/>
            <person name="Daum C."/>
            <person name="Ramamoorthy G.K."/>
            <person name="Gryganskyi A."/>
            <person name="Culley D."/>
            <person name="Magnuson J.K."/>
            <person name="James T.Y."/>
            <person name="O'Malley M.A."/>
            <person name="Stajich J.E."/>
            <person name="Spatafora J.W."/>
            <person name="Visel A."/>
            <person name="Grigoriev I.V."/>
        </authorList>
    </citation>
    <scope>NUCLEOTIDE SEQUENCE [LARGE SCALE GENOMIC DNA]</scope>
    <source>
        <strain evidence="2 3">CBS 115471</strain>
    </source>
</reference>
<proteinExistence type="predicted"/>
<organism evidence="2 3">
    <name type="scientific">Clohesyomyces aquaticus</name>
    <dbReference type="NCBI Taxonomy" id="1231657"/>
    <lineage>
        <taxon>Eukaryota</taxon>
        <taxon>Fungi</taxon>
        <taxon>Dikarya</taxon>
        <taxon>Ascomycota</taxon>
        <taxon>Pezizomycotina</taxon>
        <taxon>Dothideomycetes</taxon>
        <taxon>Pleosporomycetidae</taxon>
        <taxon>Pleosporales</taxon>
        <taxon>Lindgomycetaceae</taxon>
        <taxon>Clohesyomyces</taxon>
    </lineage>
</organism>
<keyword evidence="3" id="KW-1185">Reference proteome</keyword>
<dbReference type="Proteomes" id="UP000193144">
    <property type="component" value="Unassembled WGS sequence"/>
</dbReference>
<comment type="caution">
    <text evidence="2">The sequence shown here is derived from an EMBL/GenBank/DDBJ whole genome shotgun (WGS) entry which is preliminary data.</text>
</comment>
<dbReference type="AlphaFoldDB" id="A0A1Y1ZY68"/>
<protein>
    <submittedName>
        <fullName evidence="2">Uncharacterized protein</fullName>
    </submittedName>
</protein>
<evidence type="ECO:0000313" key="2">
    <source>
        <dbReference type="EMBL" id="ORY15182.1"/>
    </source>
</evidence>
<sequence length="220" mass="23939">MPRSDRLPPLRPPPFNIDTELAGPATTEVFGGSPPLATHHGLLQYSHPGHHDKRSLLHLQRPQHSCPRSRPHPSCRDRPDPDRNPNPAPTSLANPCPWTTHCRPSSSAPLDRAFTALHSACQQVQYCHPGLSDPMTRNVTGVGPGVTVKIMLGKMCGVEGQDWSLKTCEDIVRREIGWGCGMGGGLFPLGSSWSECDGSLFDVDWERPECGGPGQLSCEE</sequence>
<evidence type="ECO:0000313" key="3">
    <source>
        <dbReference type="Proteomes" id="UP000193144"/>
    </source>
</evidence>
<gene>
    <name evidence="2" type="ORF">BCR34DRAFT_191088</name>
</gene>
<dbReference type="EMBL" id="MCFA01000027">
    <property type="protein sequence ID" value="ORY15182.1"/>
    <property type="molecule type" value="Genomic_DNA"/>
</dbReference>